<evidence type="ECO:0000313" key="1">
    <source>
        <dbReference type="EMBL" id="KAG7542755.1"/>
    </source>
</evidence>
<protein>
    <submittedName>
        <fullName evidence="1">Cystatin-related plant</fullName>
    </submittedName>
</protein>
<reference evidence="1 2" key="1">
    <citation type="submission" date="2020-12" db="EMBL/GenBank/DDBJ databases">
        <title>Concerted genomic and epigenomic changes stabilize Arabidopsis allopolyploids.</title>
        <authorList>
            <person name="Chen Z."/>
        </authorList>
    </citation>
    <scope>NUCLEOTIDE SEQUENCE [LARGE SCALE GENOMIC DNA]</scope>
    <source>
        <strain evidence="1">Allo738</strain>
        <tissue evidence="1">Leaf</tissue>
    </source>
</reference>
<name>A0A8T1Y6M2_9BRAS</name>
<dbReference type="EMBL" id="JAEFBK010000012">
    <property type="protein sequence ID" value="KAG7542755.1"/>
    <property type="molecule type" value="Genomic_DNA"/>
</dbReference>
<sequence length="197" mass="22802">MSRVSNDAGDSDITKFLDRTDVVSPPLKKPKIDPDLDSEAKAKVKRKVDVKVDVGMRILRKGDWDDPEYKRQRDIFEEQFESSEGYDVDWDKLDFNFPAVRFEWASGLSARHTNLELLNLLLETAIEEENEENGTDIEFVKYVSANVLGVQGFLFYITFWAKDLSSPDPEPKLYQAKVRKFADEIDVSEFRLRPTQE</sequence>
<dbReference type="AlphaFoldDB" id="A0A8T1Y6M2"/>
<dbReference type="PANTHER" id="PTHR31228">
    <property type="entry name" value="CYSTATIN/MONELLIN SUPERFAMILY PROTEIN"/>
    <property type="match status" value="1"/>
</dbReference>
<comment type="caution">
    <text evidence="1">The sequence shown here is derived from an EMBL/GenBank/DDBJ whole genome shotgun (WGS) entry which is preliminary data.</text>
</comment>
<organism evidence="1 2">
    <name type="scientific">Arabidopsis thaliana x Arabidopsis arenosa</name>
    <dbReference type="NCBI Taxonomy" id="1240361"/>
    <lineage>
        <taxon>Eukaryota</taxon>
        <taxon>Viridiplantae</taxon>
        <taxon>Streptophyta</taxon>
        <taxon>Embryophyta</taxon>
        <taxon>Tracheophyta</taxon>
        <taxon>Spermatophyta</taxon>
        <taxon>Magnoliopsida</taxon>
        <taxon>eudicotyledons</taxon>
        <taxon>Gunneridae</taxon>
        <taxon>Pentapetalae</taxon>
        <taxon>rosids</taxon>
        <taxon>malvids</taxon>
        <taxon>Brassicales</taxon>
        <taxon>Brassicaceae</taxon>
        <taxon>Camelineae</taxon>
        <taxon>Arabidopsis</taxon>
    </lineage>
</organism>
<dbReference type="PANTHER" id="PTHR31228:SF25">
    <property type="entry name" value="CYSTATIN-LIKE PROTEIN-RELATED"/>
    <property type="match status" value="1"/>
</dbReference>
<keyword evidence="2" id="KW-1185">Reference proteome</keyword>
<evidence type="ECO:0000313" key="2">
    <source>
        <dbReference type="Proteomes" id="UP000694240"/>
    </source>
</evidence>
<dbReference type="Proteomes" id="UP000694240">
    <property type="component" value="Chromosome 12"/>
</dbReference>
<accession>A0A8T1Y6M2</accession>
<dbReference type="NCBIfam" id="TIGR01638">
    <property type="entry name" value="Atha_cystat_rel"/>
    <property type="match status" value="1"/>
</dbReference>
<gene>
    <name evidence="1" type="ORF">ISN45_Aa07g027130</name>
</gene>
<proteinExistence type="predicted"/>
<dbReference type="InterPro" id="IPR006525">
    <property type="entry name" value="Cystatin-related_pln"/>
</dbReference>